<gene>
    <name evidence="10" type="primary">glgB</name>
    <name evidence="13" type="ORF">SAMN02745166_04410</name>
</gene>
<dbReference type="Pfam" id="PF00128">
    <property type="entry name" value="Alpha-amylase"/>
    <property type="match status" value="1"/>
</dbReference>
<dbReference type="SUPFAM" id="SSF51445">
    <property type="entry name" value="(Trans)glycosidases"/>
    <property type="match status" value="1"/>
</dbReference>
<dbReference type="SUPFAM" id="SSF51011">
    <property type="entry name" value="Glycosyl hydrolase domain"/>
    <property type="match status" value="1"/>
</dbReference>
<evidence type="ECO:0000256" key="7">
    <source>
        <dbReference type="ARBA" id="ARBA00022679"/>
    </source>
</evidence>
<dbReference type="CDD" id="cd11322">
    <property type="entry name" value="AmyAc_Glg_BE"/>
    <property type="match status" value="1"/>
</dbReference>
<evidence type="ECO:0000256" key="8">
    <source>
        <dbReference type="ARBA" id="ARBA00023056"/>
    </source>
</evidence>
<dbReference type="Gene3D" id="3.20.20.80">
    <property type="entry name" value="Glycosidases"/>
    <property type="match status" value="1"/>
</dbReference>
<organism evidence="13 14">
    <name type="scientific">Prosthecobacter debontii</name>
    <dbReference type="NCBI Taxonomy" id="48467"/>
    <lineage>
        <taxon>Bacteria</taxon>
        <taxon>Pseudomonadati</taxon>
        <taxon>Verrucomicrobiota</taxon>
        <taxon>Verrucomicrobiia</taxon>
        <taxon>Verrucomicrobiales</taxon>
        <taxon>Verrucomicrobiaceae</taxon>
        <taxon>Prosthecobacter</taxon>
    </lineage>
</organism>
<dbReference type="GO" id="GO:0043169">
    <property type="term" value="F:cation binding"/>
    <property type="evidence" value="ECO:0007669"/>
    <property type="project" value="InterPro"/>
</dbReference>
<protein>
    <recommendedName>
        <fullName evidence="10">1,4-alpha-glucan branching enzyme GlgB</fullName>
        <ecNumber evidence="10">2.4.1.18</ecNumber>
    </recommendedName>
    <alternativeName>
        <fullName evidence="10">1,4-alpha-D-glucan:1,4-alpha-D-glucan 6-glucosyl-transferase</fullName>
    </alternativeName>
    <alternativeName>
        <fullName evidence="10">Alpha-(1-&gt;4)-glucan branching enzyme</fullName>
    </alternativeName>
    <alternativeName>
        <fullName evidence="10">Glycogen branching enzyme</fullName>
        <shortName evidence="10">BE</shortName>
    </alternativeName>
</protein>
<dbReference type="SMART" id="SM00642">
    <property type="entry name" value="Aamy"/>
    <property type="match status" value="1"/>
</dbReference>
<comment type="subunit">
    <text evidence="10">Monomer.</text>
</comment>
<evidence type="ECO:0000256" key="6">
    <source>
        <dbReference type="ARBA" id="ARBA00022676"/>
    </source>
</evidence>
<dbReference type="NCBIfam" id="NF008967">
    <property type="entry name" value="PRK12313.1"/>
    <property type="match status" value="1"/>
</dbReference>
<evidence type="ECO:0000256" key="1">
    <source>
        <dbReference type="ARBA" id="ARBA00000826"/>
    </source>
</evidence>
<evidence type="ECO:0000256" key="11">
    <source>
        <dbReference type="PIRSR" id="PIRSR000463-1"/>
    </source>
</evidence>
<keyword evidence="9 10" id="KW-0119">Carbohydrate metabolism</keyword>
<dbReference type="Pfam" id="PF02922">
    <property type="entry name" value="CBM_48"/>
    <property type="match status" value="1"/>
</dbReference>
<keyword evidence="7 10" id="KW-0808">Transferase</keyword>
<dbReference type="AlphaFoldDB" id="A0A1T4YWE0"/>
<evidence type="ECO:0000256" key="3">
    <source>
        <dbReference type="ARBA" id="ARBA00004964"/>
    </source>
</evidence>
<dbReference type="GO" id="GO:0004553">
    <property type="term" value="F:hydrolase activity, hydrolyzing O-glycosyl compounds"/>
    <property type="evidence" value="ECO:0007669"/>
    <property type="project" value="InterPro"/>
</dbReference>
<evidence type="ECO:0000256" key="5">
    <source>
        <dbReference type="ARBA" id="ARBA00022600"/>
    </source>
</evidence>
<dbReference type="InterPro" id="IPR037439">
    <property type="entry name" value="Branching_enzy"/>
</dbReference>
<evidence type="ECO:0000256" key="10">
    <source>
        <dbReference type="HAMAP-Rule" id="MF_00685"/>
    </source>
</evidence>
<dbReference type="InterPro" id="IPR004193">
    <property type="entry name" value="Glyco_hydro_13_N"/>
</dbReference>
<keyword evidence="14" id="KW-1185">Reference proteome</keyword>
<reference evidence="14" key="1">
    <citation type="submission" date="2017-02" db="EMBL/GenBank/DDBJ databases">
        <authorList>
            <person name="Varghese N."/>
            <person name="Submissions S."/>
        </authorList>
    </citation>
    <scope>NUCLEOTIDE SEQUENCE [LARGE SCALE GENOMIC DNA]</scope>
    <source>
        <strain evidence="14">ATCC 700200</strain>
    </source>
</reference>
<dbReference type="FunFam" id="3.20.20.80:FF:000003">
    <property type="entry name" value="1,4-alpha-glucan branching enzyme GlgB"/>
    <property type="match status" value="1"/>
</dbReference>
<dbReference type="Proteomes" id="UP000190774">
    <property type="component" value="Unassembled WGS sequence"/>
</dbReference>
<dbReference type="NCBIfam" id="TIGR01515">
    <property type="entry name" value="branching_enzym"/>
    <property type="match status" value="1"/>
</dbReference>
<dbReference type="PANTHER" id="PTHR43651:SF3">
    <property type="entry name" value="1,4-ALPHA-GLUCAN-BRANCHING ENZYME"/>
    <property type="match status" value="1"/>
</dbReference>
<dbReference type="InterPro" id="IPR006407">
    <property type="entry name" value="GlgB"/>
</dbReference>
<dbReference type="InterPro" id="IPR017853">
    <property type="entry name" value="GH"/>
</dbReference>
<dbReference type="Gene3D" id="2.60.40.10">
    <property type="entry name" value="Immunoglobulins"/>
    <property type="match status" value="2"/>
</dbReference>
<dbReference type="Pfam" id="PF02806">
    <property type="entry name" value="Alpha-amylase_C"/>
    <property type="match status" value="1"/>
</dbReference>
<comment type="catalytic activity">
    <reaction evidence="1 10">
        <text>Transfers a segment of a (1-&gt;4)-alpha-D-glucan chain to a primary hydroxy group in a similar glucan chain.</text>
        <dbReference type="EC" id="2.4.1.18"/>
    </reaction>
</comment>
<dbReference type="FunFam" id="2.60.40.1180:FF:000002">
    <property type="entry name" value="1,4-alpha-glucan branching enzyme GlgB"/>
    <property type="match status" value="1"/>
</dbReference>
<dbReference type="InterPro" id="IPR013783">
    <property type="entry name" value="Ig-like_fold"/>
</dbReference>
<feature type="active site" description="Nucleophile" evidence="10 11">
    <location>
        <position position="412"/>
    </location>
</feature>
<keyword evidence="6 10" id="KW-0328">Glycosyltransferase</keyword>
<dbReference type="EC" id="2.4.1.18" evidence="10"/>
<evidence type="ECO:0000256" key="4">
    <source>
        <dbReference type="ARBA" id="ARBA00009000"/>
    </source>
</evidence>
<dbReference type="EMBL" id="FUYE01000019">
    <property type="protein sequence ID" value="SKB06046.1"/>
    <property type="molecule type" value="Genomic_DNA"/>
</dbReference>
<dbReference type="PANTHER" id="PTHR43651">
    <property type="entry name" value="1,4-ALPHA-GLUCAN-BRANCHING ENZYME"/>
    <property type="match status" value="1"/>
</dbReference>
<dbReference type="Pfam" id="PF22019">
    <property type="entry name" value="GlgB_N"/>
    <property type="match status" value="1"/>
</dbReference>
<evidence type="ECO:0000259" key="12">
    <source>
        <dbReference type="SMART" id="SM00642"/>
    </source>
</evidence>
<dbReference type="UniPathway" id="UPA00164"/>
<dbReference type="FunFam" id="2.60.40.10:FF:000169">
    <property type="entry name" value="1,4-alpha-glucan branching enzyme GlgB"/>
    <property type="match status" value="1"/>
</dbReference>
<dbReference type="GO" id="GO:0005829">
    <property type="term" value="C:cytosol"/>
    <property type="evidence" value="ECO:0007669"/>
    <property type="project" value="TreeGrafter"/>
</dbReference>
<dbReference type="PIRSF" id="PIRSF000463">
    <property type="entry name" value="GlgB"/>
    <property type="match status" value="1"/>
</dbReference>
<keyword evidence="8 10" id="KW-0320">Glycogen biosynthesis</keyword>
<dbReference type="Gene3D" id="2.60.40.1180">
    <property type="entry name" value="Golgi alpha-mannosidase II"/>
    <property type="match status" value="1"/>
</dbReference>
<dbReference type="CDD" id="cd02855">
    <property type="entry name" value="E_set_GBE_prok_N"/>
    <property type="match status" value="1"/>
</dbReference>
<sequence>MTDPTSPSADILAILEARHGNPFGFLGRHPQEDGRAIVRTFQPSAHAVTVLARDGSGAWPMQRVHHHGFYQVELPAEAAHKPYDLELATYDGQAIRTADPYSFGHLVGEHDLYYFREGTHQRLWESLGASLCTIDGVSGVRFSVWAPNAQRVSVIGDFNNWDGRLNPMRLRIEAGVWEIFMPGIKEETHYKFEVVTPEGYLTIKSDPFAFYSQHSEKTASMVFDLNRYTWSDQEWMEKRARQDLYHTPMSIYEVHLGSWKRIPEQGNRSKSYLELADDLIPYVKSMNFTHIELMPVAEHPFDGSWGYQVTGYFAPTSRFGNPDEFRQFVDRCHQAGIGVILDWVPGHFPKDAHGLAKFDGTALYEHADPRQGEHQDWGTLIFNYGRSEVKNFLVANALFWLEQYHIDGLRVDAVASMLYLDYSRKPWAWVPNKYGGRENLEAIDFMRDLNRICYEKHPGATIIAEESTAWPGVSKPTDTGGLGFGFKWNMGWMNDTLRYMEEDPIHRKYHHGEATFSMLYAYDENFILVLSHDEVVHGKGSLINKMPGDRWQKFANLRMFYGWMWAHPGKKLLFMGAEFGQWQEWSHERSLDWHLYMGEEHAALQKLLCDLNWLYTTRPALATADHESSGFQWLDANDGENSIFAFVRIAPDGDRVYCIVNATPVPRKNYRVGVSEAGTYRELLNTDAPGYAGSGMINPLPLTTSDEEWQGQPWSVVIDLPPLGTVFLGR</sequence>
<accession>A0A1T4YWE0</accession>
<dbReference type="InterPro" id="IPR006048">
    <property type="entry name" value="A-amylase/branching_C"/>
</dbReference>
<feature type="active site" description="Proton donor" evidence="10 11">
    <location>
        <position position="465"/>
    </location>
</feature>
<comment type="pathway">
    <text evidence="3 10">Glycan biosynthesis; glycogen biosynthesis.</text>
</comment>
<dbReference type="GO" id="GO:0003844">
    <property type="term" value="F:1,4-alpha-glucan branching enzyme activity"/>
    <property type="evidence" value="ECO:0007669"/>
    <property type="project" value="UniProtKB-UniRule"/>
</dbReference>
<dbReference type="SUPFAM" id="SSF81296">
    <property type="entry name" value="E set domains"/>
    <property type="match status" value="2"/>
</dbReference>
<dbReference type="GO" id="GO:0005978">
    <property type="term" value="P:glycogen biosynthetic process"/>
    <property type="evidence" value="ECO:0007669"/>
    <property type="project" value="UniProtKB-UniRule"/>
</dbReference>
<comment type="function">
    <text evidence="2 10">Catalyzes the formation of the alpha-1,6-glucosidic linkages in glycogen by scission of a 1,4-alpha-linked oligosaccharide from growing alpha-1,4-glucan chains and the subsequent attachment of the oligosaccharide to the alpha-1,6 position.</text>
</comment>
<dbReference type="InterPro" id="IPR044143">
    <property type="entry name" value="GlgB_N_E_set_prok"/>
</dbReference>
<dbReference type="InterPro" id="IPR006047">
    <property type="entry name" value="GH13_cat_dom"/>
</dbReference>
<dbReference type="InterPro" id="IPR014756">
    <property type="entry name" value="Ig_E-set"/>
</dbReference>
<evidence type="ECO:0000313" key="14">
    <source>
        <dbReference type="Proteomes" id="UP000190774"/>
    </source>
</evidence>
<evidence type="ECO:0000313" key="13">
    <source>
        <dbReference type="EMBL" id="SKB06046.1"/>
    </source>
</evidence>
<dbReference type="STRING" id="48467.SAMN02745166_04410"/>
<dbReference type="OrthoDB" id="9800174at2"/>
<dbReference type="RefSeq" id="WP_078815546.1">
    <property type="nucleotide sequence ID" value="NZ_FUYE01000019.1"/>
</dbReference>
<name>A0A1T4YWE0_9BACT</name>
<dbReference type="HAMAP" id="MF_00685">
    <property type="entry name" value="GlgB"/>
    <property type="match status" value="1"/>
</dbReference>
<evidence type="ECO:0000256" key="2">
    <source>
        <dbReference type="ARBA" id="ARBA00002953"/>
    </source>
</evidence>
<keyword evidence="5 10" id="KW-0321">Glycogen metabolism</keyword>
<proteinExistence type="inferred from homology"/>
<feature type="domain" description="Glycosyl hydrolase family 13 catalytic" evidence="12">
    <location>
        <begin position="253"/>
        <end position="601"/>
    </location>
</feature>
<dbReference type="InterPro" id="IPR054169">
    <property type="entry name" value="GlgB_N"/>
</dbReference>
<comment type="similarity">
    <text evidence="4 10">Belongs to the glycosyl hydrolase 13 family. GlgB subfamily.</text>
</comment>
<dbReference type="InterPro" id="IPR013780">
    <property type="entry name" value="Glyco_hydro_b"/>
</dbReference>
<dbReference type="NCBIfam" id="NF003811">
    <property type="entry name" value="PRK05402.1"/>
    <property type="match status" value="1"/>
</dbReference>
<evidence type="ECO:0000256" key="9">
    <source>
        <dbReference type="ARBA" id="ARBA00023277"/>
    </source>
</evidence>